<keyword evidence="2" id="KW-0732">Signal</keyword>
<evidence type="ECO:0000313" key="3">
    <source>
        <dbReference type="EMBL" id="MBW2941854.1"/>
    </source>
</evidence>
<dbReference type="EMBL" id="JAHWDQ010000003">
    <property type="protein sequence ID" value="MBW2941854.1"/>
    <property type="molecule type" value="Genomic_DNA"/>
</dbReference>
<evidence type="ECO:0000256" key="2">
    <source>
        <dbReference type="SAM" id="SignalP"/>
    </source>
</evidence>
<feature type="compositionally biased region" description="Polar residues" evidence="1">
    <location>
        <begin position="35"/>
        <end position="49"/>
    </location>
</feature>
<evidence type="ECO:0008006" key="5">
    <source>
        <dbReference type="Google" id="ProtNLM"/>
    </source>
</evidence>
<keyword evidence="4" id="KW-1185">Reference proteome</keyword>
<sequence>MPKLFSPSTLMVIALSAILCACNKEPSPISDSEKPQTVISDSQQRTLNNAKHMEEILQRDVESREQNMREQGI</sequence>
<name>A0ABS6VU45_9GAMM</name>
<comment type="caution">
    <text evidence="3">The sequence shown here is derived from an EMBL/GenBank/DDBJ whole genome shotgun (WGS) entry which is preliminary data.</text>
</comment>
<feature type="chain" id="PRO_5047016452" description="Lipoprotein" evidence="2">
    <location>
        <begin position="22"/>
        <end position="73"/>
    </location>
</feature>
<dbReference type="PROSITE" id="PS51257">
    <property type="entry name" value="PROKAR_LIPOPROTEIN"/>
    <property type="match status" value="1"/>
</dbReference>
<dbReference type="Proteomes" id="UP001166291">
    <property type="component" value="Unassembled WGS sequence"/>
</dbReference>
<feature type="signal peptide" evidence="2">
    <location>
        <begin position="1"/>
        <end position="21"/>
    </location>
</feature>
<dbReference type="RefSeq" id="WP_219044076.1">
    <property type="nucleotide sequence ID" value="NZ_JAHWDQ010000003.1"/>
</dbReference>
<gene>
    <name evidence="3" type="ORF">KXJ70_13740</name>
</gene>
<feature type="region of interest" description="Disordered" evidence="1">
    <location>
        <begin position="26"/>
        <end position="50"/>
    </location>
</feature>
<organism evidence="3 4">
    <name type="scientific">Zhongshania aquimaris</name>
    <dbReference type="NCBI Taxonomy" id="2857107"/>
    <lineage>
        <taxon>Bacteria</taxon>
        <taxon>Pseudomonadati</taxon>
        <taxon>Pseudomonadota</taxon>
        <taxon>Gammaproteobacteria</taxon>
        <taxon>Cellvibrionales</taxon>
        <taxon>Spongiibacteraceae</taxon>
        <taxon>Zhongshania</taxon>
    </lineage>
</organism>
<reference evidence="3" key="1">
    <citation type="submission" date="2021-07" db="EMBL/GenBank/DDBJ databases">
        <title>Zhongshania sp. CAU 1632 isolated from seawater.</title>
        <authorList>
            <person name="Kim W."/>
        </authorList>
    </citation>
    <scope>NUCLEOTIDE SEQUENCE</scope>
    <source>
        <strain evidence="3">CAU 1632</strain>
    </source>
</reference>
<accession>A0ABS6VU45</accession>
<proteinExistence type="predicted"/>
<evidence type="ECO:0000256" key="1">
    <source>
        <dbReference type="SAM" id="MobiDB-lite"/>
    </source>
</evidence>
<evidence type="ECO:0000313" key="4">
    <source>
        <dbReference type="Proteomes" id="UP001166291"/>
    </source>
</evidence>
<protein>
    <recommendedName>
        <fullName evidence="5">Lipoprotein</fullName>
    </recommendedName>
</protein>